<dbReference type="Pfam" id="PF01416">
    <property type="entry name" value="PseudoU_synth_1"/>
    <property type="match status" value="1"/>
</dbReference>
<sequence length="83" mass="8917">VHLLADAFCHSMVRSLVGALTAVGRGNRSLAWLEGVAASRTRHTDVFVMPALGLTLEEVGYPADDQLAQRAADARAVRELEES</sequence>
<name>A0A921JR21_9ACTN</name>
<evidence type="ECO:0000313" key="3">
    <source>
        <dbReference type="Proteomes" id="UP000712713"/>
    </source>
</evidence>
<evidence type="ECO:0000313" key="2">
    <source>
        <dbReference type="EMBL" id="HJE52174.1"/>
    </source>
</evidence>
<comment type="caution">
    <text evidence="2">The sequence shown here is derived from an EMBL/GenBank/DDBJ whole genome shotgun (WGS) entry which is preliminary data.</text>
</comment>
<dbReference type="EMBL" id="DYZF01000240">
    <property type="protein sequence ID" value="HJE52174.1"/>
    <property type="molecule type" value="Genomic_DNA"/>
</dbReference>
<dbReference type="Proteomes" id="UP000712713">
    <property type="component" value="Unassembled WGS sequence"/>
</dbReference>
<proteinExistence type="predicted"/>
<reference evidence="2" key="2">
    <citation type="submission" date="2021-09" db="EMBL/GenBank/DDBJ databases">
        <authorList>
            <person name="Gilroy R."/>
        </authorList>
    </citation>
    <scope>NUCLEOTIDE SEQUENCE</scope>
    <source>
        <strain evidence="2">ChiGjej3B3-7470</strain>
    </source>
</reference>
<dbReference type="GO" id="GO:0003723">
    <property type="term" value="F:RNA binding"/>
    <property type="evidence" value="ECO:0007669"/>
    <property type="project" value="InterPro"/>
</dbReference>
<dbReference type="InterPro" id="IPR020103">
    <property type="entry name" value="PsdUridine_synth_cat_dom_sf"/>
</dbReference>
<dbReference type="Gene3D" id="3.30.70.660">
    <property type="entry name" value="Pseudouridine synthase I, catalytic domain, C-terminal subdomain"/>
    <property type="match status" value="1"/>
</dbReference>
<feature type="non-terminal residue" evidence="2">
    <location>
        <position position="1"/>
    </location>
</feature>
<dbReference type="GO" id="GO:0140098">
    <property type="term" value="F:catalytic activity, acting on RNA"/>
    <property type="evidence" value="ECO:0007669"/>
    <property type="project" value="UniProtKB-ARBA"/>
</dbReference>
<reference evidence="2" key="1">
    <citation type="journal article" date="2021" name="PeerJ">
        <title>Extensive microbial diversity within the chicken gut microbiome revealed by metagenomics and culture.</title>
        <authorList>
            <person name="Gilroy R."/>
            <person name="Ravi A."/>
            <person name="Getino M."/>
            <person name="Pursley I."/>
            <person name="Horton D.L."/>
            <person name="Alikhan N.F."/>
            <person name="Baker D."/>
            <person name="Gharbi K."/>
            <person name="Hall N."/>
            <person name="Watson M."/>
            <person name="Adriaenssens E.M."/>
            <person name="Foster-Nyarko E."/>
            <person name="Jarju S."/>
            <person name="Secka A."/>
            <person name="Antonio M."/>
            <person name="Oren A."/>
            <person name="Chaudhuri R.R."/>
            <person name="La Ragione R."/>
            <person name="Hildebrand F."/>
            <person name="Pallen M.J."/>
        </authorList>
    </citation>
    <scope>NUCLEOTIDE SEQUENCE</scope>
    <source>
        <strain evidence="2">ChiGjej3B3-7470</strain>
    </source>
</reference>
<dbReference type="SUPFAM" id="SSF55120">
    <property type="entry name" value="Pseudouridine synthase"/>
    <property type="match status" value="1"/>
</dbReference>
<dbReference type="GO" id="GO:0009982">
    <property type="term" value="F:pseudouridine synthase activity"/>
    <property type="evidence" value="ECO:0007669"/>
    <property type="project" value="InterPro"/>
</dbReference>
<protein>
    <submittedName>
        <fullName evidence="2">tRNA pseudouridine(38-40) synthase TruA</fullName>
    </submittedName>
</protein>
<dbReference type="GO" id="GO:0001522">
    <property type="term" value="P:pseudouridine synthesis"/>
    <property type="evidence" value="ECO:0007669"/>
    <property type="project" value="InterPro"/>
</dbReference>
<organism evidence="2 3">
    <name type="scientific">Tessaracoccus flavescens</name>
    <dbReference type="NCBI Taxonomy" id="399497"/>
    <lineage>
        <taxon>Bacteria</taxon>
        <taxon>Bacillati</taxon>
        <taxon>Actinomycetota</taxon>
        <taxon>Actinomycetes</taxon>
        <taxon>Propionibacteriales</taxon>
        <taxon>Propionibacteriaceae</taxon>
        <taxon>Tessaracoccus</taxon>
    </lineage>
</organism>
<gene>
    <name evidence="2" type="ORF">K8V15_09430</name>
</gene>
<dbReference type="GO" id="GO:0006396">
    <property type="term" value="P:RNA processing"/>
    <property type="evidence" value="ECO:0007669"/>
    <property type="project" value="UniProtKB-ARBA"/>
</dbReference>
<dbReference type="InterPro" id="IPR020095">
    <property type="entry name" value="PsdUridine_synth_TruA_C"/>
</dbReference>
<accession>A0A921JR21</accession>
<dbReference type="AlphaFoldDB" id="A0A921JR21"/>
<evidence type="ECO:0000259" key="1">
    <source>
        <dbReference type="Pfam" id="PF01416"/>
    </source>
</evidence>
<feature type="domain" description="Pseudouridine synthase I TruA alpha/beta" evidence="1">
    <location>
        <begin position="2"/>
        <end position="62"/>
    </location>
</feature>
<dbReference type="InterPro" id="IPR020097">
    <property type="entry name" value="PsdUridine_synth_TruA_a/b_dom"/>
</dbReference>